<protein>
    <submittedName>
        <fullName evidence="3">Uncharacterized protein</fullName>
    </submittedName>
</protein>
<evidence type="ECO:0000256" key="1">
    <source>
        <dbReference type="SAM" id="Coils"/>
    </source>
</evidence>
<feature type="coiled-coil region" evidence="1">
    <location>
        <begin position="717"/>
        <end position="835"/>
    </location>
</feature>
<dbReference type="Gene3D" id="1.10.287.1490">
    <property type="match status" value="1"/>
</dbReference>
<sequence>MSTASGGRNNARMEDPTQYQNDLIKWFSAVSHEEQGNYLFNWCNQDKELNDLKKKNDTLGKVLYNKDRELDQTRQSLENKKAYDREIRKAEYQEVVGIIDHLEESLAFITPSPEGGPIEGRLLTLISALSKNDADTKEKDVEITRKDVEIKHLKAELERYKKGGVKTPHPSLLMASSLDEGDNKDTVKIQAELEISKSDLSELEKALQARDQEVIRLTEERDNARTNMEEAQSKAEGLTKDVTRAHKAKTSAQDLRDKLEDDIKRLETQLKKKESELKRMEVRLNSRDSDYKLDRIEVDRLKKELESQKKSYEKTKTLSILDDVKKIKALNQKLETATGRIEALEKDVNKKETLLEANKSKVQKVDDEKNEVLQRLGHLQEELGKKDLELSGVRLKVGGLESAARLVEKERDAESRKTKQELEMVQHELAIARKRISEREKDIEFWRASISNQEKKAEEQAAQILTDTKTIKEINALMDAMRTMQAKVHGEVETLQSKIQSYEANIQEQGRTINLQQEELGELKRKVSDSEARAIDQTQLQQAMDILRVKVEALTVNPTETRDCIIRKTEPSAGHPLSMDETSEKFQSPSRKSVSSGNIWSELVRVAKELVAVTATIQEVRSSVLRGLDSHHDEQDGAKVAELENKLQEQSAIHQRTKQELEVFQEQTREETKRLMKRISNQEEQLQELVEIKSMFGPGVEEGTERQMEYTLACVRIEAVEEMVVEWEAAIKIANETRDYMLKMCDEQAQHILLLQSQRTDVEEKIARVERDLERCRSDLKSTTNDLVNCKVDTEEKERKANELEMELQSCKHRVNQLEQEFADQSQQLDGQTRAHKALETARRTYDKVYESKIKRLQEDKATLEIIFNAEMLKRDEAHHQELVKAKGDREVGLGLSQAEVIAIKAECEGLKAKLGVEEEEKLKMHGMIVSYAELVRTLQNNGTITEETNALVEVLSQVEEYLSTIETLRSDLDVLTENNDGLNQLVKEYQDGTTTLTNRTESYLGHIKLLEGQVFKLRQDLAQNENTVRFLHSRTQQLERDLKEQLEMTLRPGGIAATST</sequence>
<dbReference type="Proteomes" id="UP001194696">
    <property type="component" value="Unassembled WGS sequence"/>
</dbReference>
<keyword evidence="1" id="KW-0175">Coiled coil</keyword>
<feature type="coiled-coil region" evidence="1">
    <location>
        <begin position="193"/>
        <end position="382"/>
    </location>
</feature>
<accession>A0ABQ7JYL4</accession>
<proteinExistence type="predicted"/>
<feature type="region of interest" description="Disordered" evidence="2">
    <location>
        <begin position="570"/>
        <end position="592"/>
    </location>
</feature>
<keyword evidence="4" id="KW-1185">Reference proteome</keyword>
<evidence type="ECO:0000256" key="2">
    <source>
        <dbReference type="SAM" id="MobiDB-lite"/>
    </source>
</evidence>
<feature type="coiled-coil region" evidence="1">
    <location>
        <begin position="492"/>
        <end position="533"/>
    </location>
</feature>
<feature type="coiled-coil region" evidence="1">
    <location>
        <begin position="959"/>
        <end position="993"/>
    </location>
</feature>
<gene>
    <name evidence="3" type="ORF">BGZ96_008272</name>
</gene>
<reference evidence="3 4" key="1">
    <citation type="journal article" date="2020" name="Fungal Divers.">
        <title>Resolving the Mortierellaceae phylogeny through synthesis of multi-gene phylogenetics and phylogenomics.</title>
        <authorList>
            <person name="Vandepol N."/>
            <person name="Liber J."/>
            <person name="Desiro A."/>
            <person name="Na H."/>
            <person name="Kennedy M."/>
            <person name="Barry K."/>
            <person name="Grigoriev I.V."/>
            <person name="Miller A.N."/>
            <person name="O'Donnell K."/>
            <person name="Stajich J.E."/>
            <person name="Bonito G."/>
        </authorList>
    </citation>
    <scope>NUCLEOTIDE SEQUENCE [LARGE SCALE GENOMIC DNA]</scope>
    <source>
        <strain evidence="3 4">AD045</strain>
    </source>
</reference>
<evidence type="ECO:0000313" key="4">
    <source>
        <dbReference type="Proteomes" id="UP001194696"/>
    </source>
</evidence>
<organism evidence="3 4">
    <name type="scientific">Linnemannia gamsii</name>
    <dbReference type="NCBI Taxonomy" id="64522"/>
    <lineage>
        <taxon>Eukaryota</taxon>
        <taxon>Fungi</taxon>
        <taxon>Fungi incertae sedis</taxon>
        <taxon>Mucoromycota</taxon>
        <taxon>Mortierellomycotina</taxon>
        <taxon>Mortierellomycetes</taxon>
        <taxon>Mortierellales</taxon>
        <taxon>Mortierellaceae</taxon>
        <taxon>Linnemannia</taxon>
    </lineage>
</organism>
<evidence type="ECO:0000313" key="3">
    <source>
        <dbReference type="EMBL" id="KAG0287867.1"/>
    </source>
</evidence>
<name>A0ABQ7JYL4_9FUNG</name>
<comment type="caution">
    <text evidence="3">The sequence shown here is derived from an EMBL/GenBank/DDBJ whole genome shotgun (WGS) entry which is preliminary data.</text>
</comment>
<dbReference type="EMBL" id="JAAAIM010000452">
    <property type="protein sequence ID" value="KAG0287867.1"/>
    <property type="molecule type" value="Genomic_DNA"/>
</dbReference>
<feature type="coiled-coil region" evidence="1">
    <location>
        <begin position="640"/>
        <end position="692"/>
    </location>
</feature>